<evidence type="ECO:0000313" key="9">
    <source>
        <dbReference type="EMBL" id="EHI58005.1"/>
    </source>
</evidence>
<dbReference type="CDD" id="cd03257">
    <property type="entry name" value="ABC_NikE_OppD_transporters"/>
    <property type="match status" value="1"/>
</dbReference>
<dbReference type="FunFam" id="3.40.50.300:FF:000016">
    <property type="entry name" value="Oligopeptide ABC transporter ATP-binding component"/>
    <property type="match status" value="1"/>
</dbReference>
<evidence type="ECO:0000256" key="4">
    <source>
        <dbReference type="ARBA" id="ARBA00022475"/>
    </source>
</evidence>
<evidence type="ECO:0000256" key="2">
    <source>
        <dbReference type="ARBA" id="ARBA00005417"/>
    </source>
</evidence>
<keyword evidence="7" id="KW-0472">Membrane</keyword>
<dbReference type="SMART" id="SM00382">
    <property type="entry name" value="AAA"/>
    <property type="match status" value="1"/>
</dbReference>
<evidence type="ECO:0000256" key="5">
    <source>
        <dbReference type="ARBA" id="ARBA00022741"/>
    </source>
</evidence>
<dbReference type="InterPro" id="IPR017871">
    <property type="entry name" value="ABC_transporter-like_CS"/>
</dbReference>
<dbReference type="InterPro" id="IPR003439">
    <property type="entry name" value="ABC_transporter-like_ATP-bd"/>
</dbReference>
<dbReference type="OrthoDB" id="9806285at2"/>
<dbReference type="InterPro" id="IPR003593">
    <property type="entry name" value="AAA+_ATPase"/>
</dbReference>
<dbReference type="InterPro" id="IPR050388">
    <property type="entry name" value="ABC_Ni/Peptide_Import"/>
</dbReference>
<keyword evidence="4" id="KW-1003">Cell membrane</keyword>
<comment type="caution">
    <text evidence="9">The sequence shown here is derived from an EMBL/GenBank/DDBJ whole genome shotgun (WGS) entry which is preliminary data.</text>
</comment>
<dbReference type="GO" id="GO:0015833">
    <property type="term" value="P:peptide transport"/>
    <property type="evidence" value="ECO:0007669"/>
    <property type="project" value="InterPro"/>
</dbReference>
<dbReference type="PROSITE" id="PS50893">
    <property type="entry name" value="ABC_TRANSPORTER_2"/>
    <property type="match status" value="1"/>
</dbReference>
<dbReference type="GO" id="GO:0016887">
    <property type="term" value="F:ATP hydrolysis activity"/>
    <property type="evidence" value="ECO:0007669"/>
    <property type="project" value="InterPro"/>
</dbReference>
<keyword evidence="5" id="KW-0547">Nucleotide-binding</keyword>
<evidence type="ECO:0000259" key="8">
    <source>
        <dbReference type="PROSITE" id="PS50893"/>
    </source>
</evidence>
<comment type="similarity">
    <text evidence="2">Belongs to the ABC transporter superfamily.</text>
</comment>
<evidence type="ECO:0000256" key="7">
    <source>
        <dbReference type="ARBA" id="ARBA00023136"/>
    </source>
</evidence>
<name>G5IKH6_9FIRM</name>
<dbReference type="InterPro" id="IPR027417">
    <property type="entry name" value="P-loop_NTPase"/>
</dbReference>
<dbReference type="AlphaFoldDB" id="G5IKH6"/>
<evidence type="ECO:0000313" key="10">
    <source>
        <dbReference type="Proteomes" id="UP000005384"/>
    </source>
</evidence>
<dbReference type="InterPro" id="IPR013563">
    <property type="entry name" value="Oligopep_ABC_C"/>
</dbReference>
<keyword evidence="10" id="KW-1185">Reference proteome</keyword>
<evidence type="ECO:0000256" key="3">
    <source>
        <dbReference type="ARBA" id="ARBA00022448"/>
    </source>
</evidence>
<dbReference type="EMBL" id="ADLN01000111">
    <property type="protein sequence ID" value="EHI58005.1"/>
    <property type="molecule type" value="Genomic_DNA"/>
</dbReference>
<dbReference type="SUPFAM" id="SSF52540">
    <property type="entry name" value="P-loop containing nucleoside triphosphate hydrolases"/>
    <property type="match status" value="1"/>
</dbReference>
<dbReference type="Gene3D" id="3.40.50.300">
    <property type="entry name" value="P-loop containing nucleotide triphosphate hydrolases"/>
    <property type="match status" value="1"/>
</dbReference>
<dbReference type="HOGENOM" id="CLU_000604_1_23_9"/>
<sequence length="328" mass="36101">MSNDNVILQIDNLQVQYETDAGVVKAVNGVSFSLKKGKTIGLVGETGAGKTTIALSIMGLLPTPPARVTEGRIQFDDKDLLKMKERERRKIRGKYISMIFQDPMTSLNPIERVGDQIMEVIRIHDKISRKEAQEKAVKMLEMVGIPGERFNEFPHQFSGGMKQRIDIAIALACQPELLIADEPTTALDVTIQAQVLDLIKELQNKLNTSVILITHDLGVVAQTCDHVAVVYAGDIVEIGEAKDIFDETMHPYTKGLFASLPNIKTTSKRLTPIPGMIPDPCELPGGCSFAERCPYKDSSCEKSKPSMVEVSEGHFVRCCKVKEMGADG</sequence>
<dbReference type="GO" id="GO:0005886">
    <property type="term" value="C:plasma membrane"/>
    <property type="evidence" value="ECO:0007669"/>
    <property type="project" value="UniProtKB-SubCell"/>
</dbReference>
<dbReference type="PANTHER" id="PTHR43297:SF2">
    <property type="entry name" value="DIPEPTIDE TRANSPORT ATP-BINDING PROTEIN DPPD"/>
    <property type="match status" value="1"/>
</dbReference>
<feature type="domain" description="ABC transporter" evidence="8">
    <location>
        <begin position="8"/>
        <end position="257"/>
    </location>
</feature>
<dbReference type="PATRIC" id="fig|742737.3.peg.3990"/>
<comment type="subcellular location">
    <subcellularLocation>
        <location evidence="1">Cell membrane</location>
        <topology evidence="1">Peripheral membrane protein</topology>
    </subcellularLocation>
</comment>
<dbReference type="NCBIfam" id="TIGR01727">
    <property type="entry name" value="oligo_HPY"/>
    <property type="match status" value="1"/>
</dbReference>
<protein>
    <recommendedName>
        <fullName evidence="8">ABC transporter domain-containing protein</fullName>
    </recommendedName>
</protein>
<keyword evidence="3" id="KW-0813">Transport</keyword>
<evidence type="ECO:0000256" key="6">
    <source>
        <dbReference type="ARBA" id="ARBA00022840"/>
    </source>
</evidence>
<dbReference type="RefSeq" id="WP_006781995.1">
    <property type="nucleotide sequence ID" value="NZ_CP040506.1"/>
</dbReference>
<proteinExistence type="inferred from homology"/>
<reference evidence="9 10" key="1">
    <citation type="submission" date="2011-08" db="EMBL/GenBank/DDBJ databases">
        <title>The Genome Sequence of Clostridium hathewayi WAL-18680.</title>
        <authorList>
            <consortium name="The Broad Institute Genome Sequencing Platform"/>
            <person name="Earl A."/>
            <person name="Ward D."/>
            <person name="Feldgarden M."/>
            <person name="Gevers D."/>
            <person name="Finegold S.M."/>
            <person name="Summanen P.H."/>
            <person name="Molitoris D.R."/>
            <person name="Song M."/>
            <person name="Daigneault M."/>
            <person name="Allen-Vercoe E."/>
            <person name="Young S.K."/>
            <person name="Zeng Q."/>
            <person name="Gargeya S."/>
            <person name="Fitzgerald M."/>
            <person name="Haas B."/>
            <person name="Abouelleil A."/>
            <person name="Alvarado L."/>
            <person name="Arachchi H.M."/>
            <person name="Berlin A."/>
            <person name="Brown A."/>
            <person name="Chapman S.B."/>
            <person name="Chen Z."/>
            <person name="Dunbar C."/>
            <person name="Freedman E."/>
            <person name="Gearin G."/>
            <person name="Gellesch M."/>
            <person name="Goldberg J."/>
            <person name="Griggs A."/>
            <person name="Gujja S."/>
            <person name="Heiman D."/>
            <person name="Howarth C."/>
            <person name="Larson L."/>
            <person name="Lui A."/>
            <person name="MacDonald P.J.P."/>
            <person name="Montmayeur A."/>
            <person name="Murphy C."/>
            <person name="Neiman D."/>
            <person name="Pearson M."/>
            <person name="Priest M."/>
            <person name="Roberts A."/>
            <person name="Saif S."/>
            <person name="Shea T."/>
            <person name="Shenoy N."/>
            <person name="Sisk P."/>
            <person name="Stolte C."/>
            <person name="Sykes S."/>
            <person name="Wortman J."/>
            <person name="Nusbaum C."/>
            <person name="Birren B."/>
        </authorList>
    </citation>
    <scope>NUCLEOTIDE SEQUENCE [LARGE SCALE GENOMIC DNA]</scope>
    <source>
        <strain evidence="9 10">WAL-18680</strain>
    </source>
</reference>
<evidence type="ECO:0000256" key="1">
    <source>
        <dbReference type="ARBA" id="ARBA00004202"/>
    </source>
</evidence>
<keyword evidence="6" id="KW-0067">ATP-binding</keyword>
<organism evidence="9 10">
    <name type="scientific">Hungatella hathewayi WAL-18680</name>
    <dbReference type="NCBI Taxonomy" id="742737"/>
    <lineage>
        <taxon>Bacteria</taxon>
        <taxon>Bacillati</taxon>
        <taxon>Bacillota</taxon>
        <taxon>Clostridia</taxon>
        <taxon>Lachnospirales</taxon>
        <taxon>Lachnospiraceae</taxon>
        <taxon>Hungatella</taxon>
    </lineage>
</organism>
<gene>
    <name evidence="9" type="ORF">HMPREF9473_04004</name>
</gene>
<dbReference type="Pfam" id="PF08352">
    <property type="entry name" value="oligo_HPY"/>
    <property type="match status" value="1"/>
</dbReference>
<dbReference type="Pfam" id="PF00005">
    <property type="entry name" value="ABC_tran"/>
    <property type="match status" value="1"/>
</dbReference>
<dbReference type="GO" id="GO:0005524">
    <property type="term" value="F:ATP binding"/>
    <property type="evidence" value="ECO:0007669"/>
    <property type="project" value="UniProtKB-KW"/>
</dbReference>
<accession>G5IKH6</accession>
<dbReference type="PROSITE" id="PS00211">
    <property type="entry name" value="ABC_TRANSPORTER_1"/>
    <property type="match status" value="1"/>
</dbReference>
<dbReference type="PANTHER" id="PTHR43297">
    <property type="entry name" value="OLIGOPEPTIDE TRANSPORT ATP-BINDING PROTEIN APPD"/>
    <property type="match status" value="1"/>
</dbReference>
<dbReference type="Proteomes" id="UP000005384">
    <property type="component" value="Unassembled WGS sequence"/>
</dbReference>